<dbReference type="InterPro" id="IPR000210">
    <property type="entry name" value="BTB/POZ_dom"/>
</dbReference>
<feature type="non-terminal residue" evidence="2">
    <location>
        <position position="1"/>
    </location>
</feature>
<dbReference type="AlphaFoldDB" id="A0AAV5WJH0"/>
<evidence type="ECO:0000259" key="1">
    <source>
        <dbReference type="Pfam" id="PF00651"/>
    </source>
</evidence>
<accession>A0AAV5WJH0</accession>
<name>A0AAV5WJH0_9BILA</name>
<protein>
    <recommendedName>
        <fullName evidence="1">BTB domain-containing protein</fullName>
    </recommendedName>
</protein>
<dbReference type="Pfam" id="PF00651">
    <property type="entry name" value="BTB"/>
    <property type="match status" value="1"/>
</dbReference>
<dbReference type="PANTHER" id="PTHR22744">
    <property type="entry name" value="HELIX LOOP HELIX PROTEIN 21-RELATED"/>
    <property type="match status" value="1"/>
</dbReference>
<dbReference type="Gene3D" id="3.30.710.10">
    <property type="entry name" value="Potassium Channel Kv1.1, Chain A"/>
    <property type="match status" value="1"/>
</dbReference>
<sequence length="375" mass="42969">SMSVGCSDGTDNDSLLSSDSRNSLNYDARYLYRLQCASRQLANSEARFHRVKRPLLEHVDKHCVSLSMDLIATNNSVFSMRRDDLITLDNLVWTLGFYPFGFDGSHHMLELRVDSSLADDANWHTEAHVRVAFGGHVLSPLLKFHHPIRFCAQSPALVVFIVDALTVRSWPSGLVQVDVYPQSDEQSRGALFCNNDDPDDVPIHVQNGSSRRTFYVNRRWIEYHSDYVQHYINSEFAYGEAEVPIDNVAPRDFLILLRAMERFDEDEMLRPDKIEILLNMISKFQAGPLQQQMIPAFRATREIDNERKLLLADKYLLPWSVTESTLSLCCLQSLRASTAFDSYSFKLRQEIISRLNRYSDDTVSAPGSVKRGSYW</sequence>
<keyword evidence="3" id="KW-1185">Reference proteome</keyword>
<reference evidence="2" key="1">
    <citation type="submission" date="2023-10" db="EMBL/GenBank/DDBJ databases">
        <title>Genome assembly of Pristionchus species.</title>
        <authorList>
            <person name="Yoshida K."/>
            <person name="Sommer R.J."/>
        </authorList>
    </citation>
    <scope>NUCLEOTIDE SEQUENCE</scope>
    <source>
        <strain evidence="2">RS5133</strain>
    </source>
</reference>
<comment type="caution">
    <text evidence="2">The sequence shown here is derived from an EMBL/GenBank/DDBJ whole genome shotgun (WGS) entry which is preliminary data.</text>
</comment>
<gene>
    <name evidence="2" type="ORF">PFISCL1PPCAC_21987</name>
</gene>
<dbReference type="EMBL" id="BTSY01000005">
    <property type="protein sequence ID" value="GMT30690.1"/>
    <property type="molecule type" value="Genomic_DNA"/>
</dbReference>
<dbReference type="PANTHER" id="PTHR22744:SF14">
    <property type="entry name" value="BTB DOMAIN-CONTAINING PROTEIN-RELATED"/>
    <property type="match status" value="1"/>
</dbReference>
<dbReference type="InterPro" id="IPR011333">
    <property type="entry name" value="SKP1/BTB/POZ_sf"/>
</dbReference>
<evidence type="ECO:0000313" key="3">
    <source>
        <dbReference type="Proteomes" id="UP001432322"/>
    </source>
</evidence>
<feature type="domain" description="BTB" evidence="1">
    <location>
        <begin position="198"/>
        <end position="293"/>
    </location>
</feature>
<evidence type="ECO:0000313" key="2">
    <source>
        <dbReference type="EMBL" id="GMT30690.1"/>
    </source>
</evidence>
<organism evidence="2 3">
    <name type="scientific">Pristionchus fissidentatus</name>
    <dbReference type="NCBI Taxonomy" id="1538716"/>
    <lineage>
        <taxon>Eukaryota</taxon>
        <taxon>Metazoa</taxon>
        <taxon>Ecdysozoa</taxon>
        <taxon>Nematoda</taxon>
        <taxon>Chromadorea</taxon>
        <taxon>Rhabditida</taxon>
        <taxon>Rhabditina</taxon>
        <taxon>Diplogasteromorpha</taxon>
        <taxon>Diplogasteroidea</taxon>
        <taxon>Neodiplogasteridae</taxon>
        <taxon>Pristionchus</taxon>
    </lineage>
</organism>
<proteinExistence type="predicted"/>
<dbReference type="Proteomes" id="UP001432322">
    <property type="component" value="Unassembled WGS sequence"/>
</dbReference>